<dbReference type="Proteomes" id="UP001055439">
    <property type="component" value="Chromosome 6"/>
</dbReference>
<name>A0A9E7GCL0_9LILI</name>
<organism evidence="2 3">
    <name type="scientific">Musa troglodytarum</name>
    <name type="common">fe'i banana</name>
    <dbReference type="NCBI Taxonomy" id="320322"/>
    <lineage>
        <taxon>Eukaryota</taxon>
        <taxon>Viridiplantae</taxon>
        <taxon>Streptophyta</taxon>
        <taxon>Embryophyta</taxon>
        <taxon>Tracheophyta</taxon>
        <taxon>Spermatophyta</taxon>
        <taxon>Magnoliopsida</taxon>
        <taxon>Liliopsida</taxon>
        <taxon>Zingiberales</taxon>
        <taxon>Musaceae</taxon>
        <taxon>Musa</taxon>
    </lineage>
</organism>
<accession>A0A9E7GCL0</accession>
<feature type="region of interest" description="Disordered" evidence="1">
    <location>
        <begin position="1"/>
        <end position="22"/>
    </location>
</feature>
<reference evidence="2" key="1">
    <citation type="submission" date="2022-05" db="EMBL/GenBank/DDBJ databases">
        <title>The Musa troglodytarum L. genome provides insights into the mechanism of non-climacteric behaviour and enrichment of carotenoids.</title>
        <authorList>
            <person name="Wang J."/>
        </authorList>
    </citation>
    <scope>NUCLEOTIDE SEQUENCE</scope>
    <source>
        <tissue evidence="2">Leaf</tissue>
    </source>
</reference>
<sequence>MLAFGRIDIGQLGPPELDSELMPSELNDFDRTLDKEEVCEGLDAHTATLKRDEGMSMEPIASLSLPPLSAIAGERPPSVAAFSPLKASVR</sequence>
<proteinExistence type="predicted"/>
<dbReference type="EMBL" id="CP097508">
    <property type="protein sequence ID" value="URE13141.1"/>
    <property type="molecule type" value="Genomic_DNA"/>
</dbReference>
<evidence type="ECO:0000313" key="2">
    <source>
        <dbReference type="EMBL" id="URE13141.1"/>
    </source>
</evidence>
<evidence type="ECO:0000313" key="3">
    <source>
        <dbReference type="Proteomes" id="UP001055439"/>
    </source>
</evidence>
<gene>
    <name evidence="2" type="ORF">MUK42_23394</name>
</gene>
<dbReference type="AlphaFoldDB" id="A0A9E7GCL0"/>
<keyword evidence="3" id="KW-1185">Reference proteome</keyword>
<evidence type="ECO:0000256" key="1">
    <source>
        <dbReference type="SAM" id="MobiDB-lite"/>
    </source>
</evidence>
<protein>
    <submittedName>
        <fullName evidence="2">Uncharacterized protein</fullName>
    </submittedName>
</protein>